<evidence type="ECO:0000313" key="3">
    <source>
        <dbReference type="Proteomes" id="UP001151760"/>
    </source>
</evidence>
<organism evidence="2 3">
    <name type="scientific">Tanacetum coccineum</name>
    <dbReference type="NCBI Taxonomy" id="301880"/>
    <lineage>
        <taxon>Eukaryota</taxon>
        <taxon>Viridiplantae</taxon>
        <taxon>Streptophyta</taxon>
        <taxon>Embryophyta</taxon>
        <taxon>Tracheophyta</taxon>
        <taxon>Spermatophyta</taxon>
        <taxon>Magnoliopsida</taxon>
        <taxon>eudicotyledons</taxon>
        <taxon>Gunneridae</taxon>
        <taxon>Pentapetalae</taxon>
        <taxon>asterids</taxon>
        <taxon>campanulids</taxon>
        <taxon>Asterales</taxon>
        <taxon>Asteraceae</taxon>
        <taxon>Asteroideae</taxon>
        <taxon>Anthemideae</taxon>
        <taxon>Anthemidinae</taxon>
        <taxon>Tanacetum</taxon>
    </lineage>
</organism>
<gene>
    <name evidence="2" type="ORF">Tco_1057747</name>
</gene>
<protein>
    <submittedName>
        <fullName evidence="2">Uncharacterized protein</fullName>
    </submittedName>
</protein>
<name>A0ABQ5H699_9ASTR</name>
<keyword evidence="3" id="KW-1185">Reference proteome</keyword>
<sequence>MVVLRIDSLALLVCEVGRVVVMFFGGARLMNSGRGNDNGIKKVLFLLRGKLFFLVNEGILEGSSVLDDEFVHDKRHGMTNDLQVMRDKMSEDTQEEEDYKMDLQEEDESRVSSLTSNKAKDWQIIRSFRTRVILL</sequence>
<dbReference type="EMBL" id="BQNB010019259">
    <property type="protein sequence ID" value="GJT83405.1"/>
    <property type="molecule type" value="Genomic_DNA"/>
</dbReference>
<comment type="caution">
    <text evidence="2">The sequence shown here is derived from an EMBL/GenBank/DDBJ whole genome shotgun (WGS) entry which is preliminary data.</text>
</comment>
<feature type="compositionally biased region" description="Basic and acidic residues" evidence="1">
    <location>
        <begin position="82"/>
        <end position="91"/>
    </location>
</feature>
<dbReference type="Proteomes" id="UP001151760">
    <property type="component" value="Unassembled WGS sequence"/>
</dbReference>
<evidence type="ECO:0000256" key="1">
    <source>
        <dbReference type="SAM" id="MobiDB-lite"/>
    </source>
</evidence>
<reference evidence="2" key="2">
    <citation type="submission" date="2022-01" db="EMBL/GenBank/DDBJ databases">
        <authorList>
            <person name="Yamashiro T."/>
            <person name="Shiraishi A."/>
            <person name="Satake H."/>
            <person name="Nakayama K."/>
        </authorList>
    </citation>
    <scope>NUCLEOTIDE SEQUENCE</scope>
</reference>
<evidence type="ECO:0000313" key="2">
    <source>
        <dbReference type="EMBL" id="GJT83405.1"/>
    </source>
</evidence>
<accession>A0ABQ5H699</accession>
<proteinExistence type="predicted"/>
<reference evidence="2" key="1">
    <citation type="journal article" date="2022" name="Int. J. Mol. Sci.">
        <title>Draft Genome of Tanacetum Coccineum: Genomic Comparison of Closely Related Tanacetum-Family Plants.</title>
        <authorList>
            <person name="Yamashiro T."/>
            <person name="Shiraishi A."/>
            <person name="Nakayama K."/>
            <person name="Satake H."/>
        </authorList>
    </citation>
    <scope>NUCLEOTIDE SEQUENCE</scope>
</reference>
<feature type="region of interest" description="Disordered" evidence="1">
    <location>
        <begin position="82"/>
        <end position="110"/>
    </location>
</feature>
<feature type="compositionally biased region" description="Acidic residues" evidence="1">
    <location>
        <begin position="92"/>
        <end position="108"/>
    </location>
</feature>